<dbReference type="Proteomes" id="UP000177082">
    <property type="component" value="Unassembled WGS sequence"/>
</dbReference>
<gene>
    <name evidence="1" type="ORF">A2961_04185</name>
</gene>
<organism evidence="1 2">
    <name type="scientific">Candidatus Woesebacteria bacterium RIFCSPLOWO2_01_FULL_39_21</name>
    <dbReference type="NCBI Taxonomy" id="1802519"/>
    <lineage>
        <taxon>Bacteria</taxon>
        <taxon>Candidatus Woeseibacteriota</taxon>
    </lineage>
</organism>
<sequence length="272" mass="32043">MENLDYDALRLIGKILGDTFEDNILVHISQTEYVVYSFPASAEIPSCYGYIVDRTPEYLEKKGVLKILLRNQYAVKDFRQSTIPQYQRPMIEFLAEQAGIGYKNFTKKTRDFSHYSFYAPALKNIAVSAARGLCFVVVNRKRAMKWMDDLKLKERQRVSFPEERPYWYEMGQLHFRLADGSTDQLDFSKAPISRKIFEAFWSLWVTDNKGEYTAEEIVKKYKEIHRETFEASKVGERVSNARTTIVNRKVTIRDRVVWEYNKTSNKWIFKLS</sequence>
<dbReference type="AlphaFoldDB" id="A0A1F8BDY0"/>
<dbReference type="STRING" id="1802519.A2961_04185"/>
<dbReference type="EMBL" id="MGHF01000037">
    <property type="protein sequence ID" value="OGM61518.1"/>
    <property type="molecule type" value="Genomic_DNA"/>
</dbReference>
<evidence type="ECO:0000313" key="1">
    <source>
        <dbReference type="EMBL" id="OGM61518.1"/>
    </source>
</evidence>
<accession>A0A1F8BDY0</accession>
<evidence type="ECO:0000313" key="2">
    <source>
        <dbReference type="Proteomes" id="UP000177082"/>
    </source>
</evidence>
<protein>
    <submittedName>
        <fullName evidence="1">Uncharacterized protein</fullName>
    </submittedName>
</protein>
<comment type="caution">
    <text evidence="1">The sequence shown here is derived from an EMBL/GenBank/DDBJ whole genome shotgun (WGS) entry which is preliminary data.</text>
</comment>
<reference evidence="1 2" key="1">
    <citation type="journal article" date="2016" name="Nat. Commun.">
        <title>Thousands of microbial genomes shed light on interconnected biogeochemical processes in an aquifer system.</title>
        <authorList>
            <person name="Anantharaman K."/>
            <person name="Brown C.T."/>
            <person name="Hug L.A."/>
            <person name="Sharon I."/>
            <person name="Castelle C.J."/>
            <person name="Probst A.J."/>
            <person name="Thomas B.C."/>
            <person name="Singh A."/>
            <person name="Wilkins M.J."/>
            <person name="Karaoz U."/>
            <person name="Brodie E.L."/>
            <person name="Williams K.H."/>
            <person name="Hubbard S.S."/>
            <person name="Banfield J.F."/>
        </authorList>
    </citation>
    <scope>NUCLEOTIDE SEQUENCE [LARGE SCALE GENOMIC DNA]</scope>
</reference>
<name>A0A1F8BDY0_9BACT</name>
<proteinExistence type="predicted"/>